<dbReference type="GO" id="GO:0005694">
    <property type="term" value="C:chromosome"/>
    <property type="evidence" value="ECO:0007669"/>
    <property type="project" value="UniProtKB-SubCell"/>
</dbReference>
<comment type="caution">
    <text evidence="8">The sequence shown here is derived from an EMBL/GenBank/DDBJ whole genome shotgun (WGS) entry which is preliminary data.</text>
</comment>
<keyword evidence="4" id="KW-0677">Repeat</keyword>
<dbReference type="PANTHER" id="PTHR48112:SF12">
    <property type="entry name" value="HIGH MOBILITY GROUP PROTEIN B1-LIKE 1-RELATED"/>
    <property type="match status" value="1"/>
</dbReference>
<evidence type="ECO:0000256" key="2">
    <source>
        <dbReference type="ARBA" id="ARBA00008774"/>
    </source>
</evidence>
<evidence type="ECO:0000256" key="3">
    <source>
        <dbReference type="ARBA" id="ARBA00022454"/>
    </source>
</evidence>
<dbReference type="SUPFAM" id="SSF47095">
    <property type="entry name" value="HMG-box"/>
    <property type="match status" value="1"/>
</dbReference>
<dbReference type="InterPro" id="IPR036910">
    <property type="entry name" value="HMG_box_dom_sf"/>
</dbReference>
<keyword evidence="5" id="KW-0238">DNA-binding</keyword>
<dbReference type="PANTHER" id="PTHR48112">
    <property type="entry name" value="HIGH MOBILITY GROUP PROTEIN DSP1"/>
    <property type="match status" value="1"/>
</dbReference>
<comment type="similarity">
    <text evidence="2">Belongs to the HMGB family.</text>
</comment>
<evidence type="ECO:0000256" key="4">
    <source>
        <dbReference type="ARBA" id="ARBA00022737"/>
    </source>
</evidence>
<protein>
    <recommendedName>
        <fullName evidence="7">HMG box domain-containing protein</fullName>
    </recommendedName>
</protein>
<dbReference type="EMBL" id="JBBHLL010000331">
    <property type="protein sequence ID" value="KAK7805720.1"/>
    <property type="molecule type" value="Genomic_DNA"/>
</dbReference>
<feature type="domain" description="HMG box" evidence="7">
    <location>
        <begin position="75"/>
        <end position="126"/>
    </location>
</feature>
<organism evidence="8 9">
    <name type="scientific">Myodes glareolus</name>
    <name type="common">Bank vole</name>
    <name type="synonym">Clethrionomys glareolus</name>
    <dbReference type="NCBI Taxonomy" id="447135"/>
    <lineage>
        <taxon>Eukaryota</taxon>
        <taxon>Metazoa</taxon>
        <taxon>Chordata</taxon>
        <taxon>Craniata</taxon>
        <taxon>Vertebrata</taxon>
        <taxon>Euteleostomi</taxon>
        <taxon>Mammalia</taxon>
        <taxon>Eutheria</taxon>
        <taxon>Euarchontoglires</taxon>
        <taxon>Glires</taxon>
        <taxon>Rodentia</taxon>
        <taxon>Myomorpha</taxon>
        <taxon>Muroidea</taxon>
        <taxon>Cricetidae</taxon>
        <taxon>Arvicolinae</taxon>
        <taxon>Myodes</taxon>
    </lineage>
</organism>
<evidence type="ECO:0000256" key="1">
    <source>
        <dbReference type="ARBA" id="ARBA00004286"/>
    </source>
</evidence>
<dbReference type="InterPro" id="IPR050342">
    <property type="entry name" value="HMGB"/>
</dbReference>
<dbReference type="Proteomes" id="UP001488838">
    <property type="component" value="Unassembled WGS sequence"/>
</dbReference>
<proteinExistence type="inferred from homology"/>
<keyword evidence="6" id="KW-0539">Nucleus</keyword>
<evidence type="ECO:0000313" key="9">
    <source>
        <dbReference type="Proteomes" id="UP001488838"/>
    </source>
</evidence>
<sequence>MLKMVAESHGCQNGDKSHDWYVLQGRQRCGEQELTGHWGTLYLVEEDELSTGKGEIRSQEAECPHRHSLCKFREDKKKRPDAFVNFSEFSKKWSGKWKTTSTREKGETEDMANADKPCCEREVKTYIPHKVEDQREVQGPQRTQEAASTFLVCAECGPQLKGDSPGLSIGGAAETGSRVEQQCCRRQAAL</sequence>
<comment type="subcellular location">
    <subcellularLocation>
        <location evidence="1">Chromosome</location>
    </subcellularLocation>
</comment>
<accession>A0AAW0HUR8</accession>
<evidence type="ECO:0000256" key="5">
    <source>
        <dbReference type="ARBA" id="ARBA00023125"/>
    </source>
</evidence>
<evidence type="ECO:0000259" key="7">
    <source>
        <dbReference type="Pfam" id="PF09011"/>
    </source>
</evidence>
<evidence type="ECO:0000256" key="6">
    <source>
        <dbReference type="ARBA" id="ARBA00023242"/>
    </source>
</evidence>
<dbReference type="InterPro" id="IPR009071">
    <property type="entry name" value="HMG_box_dom"/>
</dbReference>
<dbReference type="Gene3D" id="1.10.30.10">
    <property type="entry name" value="High mobility group box domain"/>
    <property type="match status" value="1"/>
</dbReference>
<dbReference type="GO" id="GO:0003677">
    <property type="term" value="F:DNA binding"/>
    <property type="evidence" value="ECO:0007669"/>
    <property type="project" value="UniProtKB-KW"/>
</dbReference>
<keyword evidence="9" id="KW-1185">Reference proteome</keyword>
<name>A0AAW0HUR8_MYOGA</name>
<evidence type="ECO:0000313" key="8">
    <source>
        <dbReference type="EMBL" id="KAK7805720.1"/>
    </source>
</evidence>
<dbReference type="GO" id="GO:0006357">
    <property type="term" value="P:regulation of transcription by RNA polymerase II"/>
    <property type="evidence" value="ECO:0007669"/>
    <property type="project" value="TreeGrafter"/>
</dbReference>
<dbReference type="AlphaFoldDB" id="A0AAW0HUR8"/>
<keyword evidence="3" id="KW-0158">Chromosome</keyword>
<reference evidence="8 9" key="1">
    <citation type="journal article" date="2023" name="bioRxiv">
        <title>Conserved and derived expression patterns and positive selection on dental genes reveal complex evolutionary context of ever-growing rodent molars.</title>
        <authorList>
            <person name="Calamari Z.T."/>
            <person name="Song A."/>
            <person name="Cohen E."/>
            <person name="Akter M."/>
            <person name="Roy R.D."/>
            <person name="Hallikas O."/>
            <person name="Christensen M.M."/>
            <person name="Li P."/>
            <person name="Marangoni P."/>
            <person name="Jernvall J."/>
            <person name="Klein O.D."/>
        </authorList>
    </citation>
    <scope>NUCLEOTIDE SEQUENCE [LARGE SCALE GENOMIC DNA]</scope>
    <source>
        <strain evidence="8">V071</strain>
    </source>
</reference>
<gene>
    <name evidence="8" type="ORF">U0070_010941</name>
</gene>
<dbReference type="PRINTS" id="PR00886">
    <property type="entry name" value="HIGHMOBLTY12"/>
</dbReference>
<dbReference type="Pfam" id="PF09011">
    <property type="entry name" value="HMG_box_2"/>
    <property type="match status" value="1"/>
</dbReference>